<accession>A0A498JDE8</accession>
<comment type="caution">
    <text evidence="2">The sequence shown here is derived from an EMBL/GenBank/DDBJ whole genome shotgun (WGS) entry which is preliminary data.</text>
</comment>
<dbReference type="GO" id="GO:0009317">
    <property type="term" value="C:acetyl-CoA carboxylase complex"/>
    <property type="evidence" value="ECO:0007669"/>
    <property type="project" value="InterPro"/>
</dbReference>
<name>A0A498JDE8_MALDO</name>
<gene>
    <name evidence="2" type="ORF">DVH24_014284</name>
</gene>
<evidence type="ECO:0000256" key="1">
    <source>
        <dbReference type="SAM" id="MobiDB-lite"/>
    </source>
</evidence>
<keyword evidence="3" id="KW-1185">Reference proteome</keyword>
<dbReference type="GO" id="GO:0016743">
    <property type="term" value="F:carboxyl- or carbamoyltransferase activity"/>
    <property type="evidence" value="ECO:0007669"/>
    <property type="project" value="InterPro"/>
</dbReference>
<dbReference type="PANTHER" id="PTHR42853:SF1">
    <property type="entry name" value="ACETYL-COA CARBOXYTRANSFERASE"/>
    <property type="match status" value="1"/>
</dbReference>
<dbReference type="STRING" id="3750.A0A498JDE8"/>
<dbReference type="PANTHER" id="PTHR42853">
    <property type="entry name" value="ACETYL-COENZYME A CARBOXYLASE CARBOXYL TRANSFERASE SUBUNIT ALPHA"/>
    <property type="match status" value="1"/>
</dbReference>
<organism evidence="2 3">
    <name type="scientific">Malus domestica</name>
    <name type="common">Apple</name>
    <name type="synonym">Pyrus malus</name>
    <dbReference type="NCBI Taxonomy" id="3750"/>
    <lineage>
        <taxon>Eukaryota</taxon>
        <taxon>Viridiplantae</taxon>
        <taxon>Streptophyta</taxon>
        <taxon>Embryophyta</taxon>
        <taxon>Tracheophyta</taxon>
        <taxon>Spermatophyta</taxon>
        <taxon>Magnoliopsida</taxon>
        <taxon>eudicotyledons</taxon>
        <taxon>Gunneridae</taxon>
        <taxon>Pentapetalae</taxon>
        <taxon>rosids</taxon>
        <taxon>fabids</taxon>
        <taxon>Rosales</taxon>
        <taxon>Rosaceae</taxon>
        <taxon>Amygdaloideae</taxon>
        <taxon>Maleae</taxon>
        <taxon>Malus</taxon>
    </lineage>
</organism>
<dbReference type="EMBL" id="RDQH01000333">
    <property type="protein sequence ID" value="RXH93708.1"/>
    <property type="molecule type" value="Genomic_DNA"/>
</dbReference>
<evidence type="ECO:0000313" key="3">
    <source>
        <dbReference type="Proteomes" id="UP000290289"/>
    </source>
</evidence>
<dbReference type="GO" id="GO:0003989">
    <property type="term" value="F:acetyl-CoA carboxylase activity"/>
    <property type="evidence" value="ECO:0007669"/>
    <property type="project" value="InterPro"/>
</dbReference>
<protein>
    <submittedName>
        <fullName evidence="2">Uncharacterized protein</fullName>
    </submittedName>
</protein>
<reference evidence="2 3" key="1">
    <citation type="submission" date="2018-10" db="EMBL/GenBank/DDBJ databases">
        <title>A high-quality apple genome assembly.</title>
        <authorList>
            <person name="Hu J."/>
        </authorList>
    </citation>
    <scope>NUCLEOTIDE SEQUENCE [LARGE SCALE GENOMIC DNA]</scope>
    <source>
        <strain evidence="3">cv. HFTH1</strain>
        <tissue evidence="2">Young leaf</tissue>
    </source>
</reference>
<dbReference type="UniPathway" id="UPA00655">
    <property type="reaction ID" value="UER00711"/>
</dbReference>
<sequence length="150" mass="16956">MRTYDHCHDEVWFHDHDLERSQEEPFGGAQLKLLKNAQEKISKGEATDKDLMELTDKVLKSANLEVVTVTKKNVVTTPPKLKEEIVKANAGIYKEIERVVNEARIRRRIEELKADIGKGLSGSERKRKGRSKEKGGDSCCFGCRSTKSKG</sequence>
<dbReference type="GO" id="GO:0006633">
    <property type="term" value="P:fatty acid biosynthetic process"/>
    <property type="evidence" value="ECO:0007669"/>
    <property type="project" value="InterPro"/>
</dbReference>
<feature type="region of interest" description="Disordered" evidence="1">
    <location>
        <begin position="116"/>
        <end position="139"/>
    </location>
</feature>
<dbReference type="InterPro" id="IPR001095">
    <property type="entry name" value="Acetyl_CoA_COase_a_su"/>
</dbReference>
<proteinExistence type="predicted"/>
<dbReference type="AlphaFoldDB" id="A0A498JDE8"/>
<dbReference type="GO" id="GO:2001295">
    <property type="term" value="P:malonyl-CoA biosynthetic process"/>
    <property type="evidence" value="ECO:0007669"/>
    <property type="project" value="UniProtKB-UniPathway"/>
</dbReference>
<evidence type="ECO:0000313" key="2">
    <source>
        <dbReference type="EMBL" id="RXH93708.1"/>
    </source>
</evidence>
<dbReference type="Proteomes" id="UP000290289">
    <property type="component" value="Chromosome 7"/>
</dbReference>